<name>A0A2Z6TQQ0_9LACO</name>
<dbReference type="Proteomes" id="UP000257317">
    <property type="component" value="Unassembled WGS sequence"/>
</dbReference>
<dbReference type="GO" id="GO:0003919">
    <property type="term" value="F:FMN adenylyltransferase activity"/>
    <property type="evidence" value="ECO:0007669"/>
    <property type="project" value="UniProtKB-UniRule"/>
</dbReference>
<dbReference type="PIRSF" id="PIRSF004491">
    <property type="entry name" value="FAD_Synth"/>
    <property type="match status" value="1"/>
</dbReference>
<dbReference type="EMBL" id="BFBY01000007">
    <property type="protein sequence ID" value="GBG05147.1"/>
    <property type="molecule type" value="Genomic_DNA"/>
</dbReference>
<dbReference type="GO" id="GO:0006747">
    <property type="term" value="P:FAD biosynthetic process"/>
    <property type="evidence" value="ECO:0007669"/>
    <property type="project" value="UniProtKB-UniRule"/>
</dbReference>
<evidence type="ECO:0000256" key="3">
    <source>
        <dbReference type="ARBA" id="ARBA00022630"/>
    </source>
</evidence>
<evidence type="ECO:0000259" key="15">
    <source>
        <dbReference type="SMART" id="SM00904"/>
    </source>
</evidence>
<keyword evidence="8 14" id="KW-0418">Kinase</keyword>
<accession>A0A2Z6TQQ0</accession>
<dbReference type="SMART" id="SM00904">
    <property type="entry name" value="Flavokinase"/>
    <property type="match status" value="1"/>
</dbReference>
<dbReference type="Pfam" id="PF06574">
    <property type="entry name" value="FAD_syn"/>
    <property type="match status" value="1"/>
</dbReference>
<dbReference type="GO" id="GO:0009231">
    <property type="term" value="P:riboflavin biosynthetic process"/>
    <property type="evidence" value="ECO:0007669"/>
    <property type="project" value="InterPro"/>
</dbReference>
<reference evidence="17" key="1">
    <citation type="submission" date="2018-03" db="EMBL/GenBank/DDBJ databases">
        <title>New taxa in the Lactobacillus gasseri group.</title>
        <authorList>
            <person name="Tanizawa Y."/>
            <person name="Tohno M."/>
            <person name="Endo A."/>
            <person name="Arita M."/>
        </authorList>
    </citation>
    <scope>NUCLEOTIDE SEQUENCE [LARGE SCALE GENOMIC DNA]</scope>
    <source>
        <strain evidence="17">DSM 24759</strain>
    </source>
</reference>
<evidence type="ECO:0000256" key="8">
    <source>
        <dbReference type="ARBA" id="ARBA00022777"/>
    </source>
</evidence>
<dbReference type="UniPathway" id="UPA00276">
    <property type="reaction ID" value="UER00406"/>
</dbReference>
<dbReference type="PANTHER" id="PTHR22749:SF6">
    <property type="entry name" value="RIBOFLAVIN KINASE"/>
    <property type="match status" value="1"/>
</dbReference>
<evidence type="ECO:0000256" key="14">
    <source>
        <dbReference type="PIRNR" id="PIRNR004491"/>
    </source>
</evidence>
<dbReference type="Pfam" id="PF01687">
    <property type="entry name" value="Flavokinase"/>
    <property type="match status" value="1"/>
</dbReference>
<sequence>MKVISIKFPIKEKPIKENMVVALGFFDGLHCGHQALIKHAKEIAAKKGLPLGVMTFNRHPKEIYQNDKTFVYLNTLKEKEEKLAKLNVDYMLVVDFDENFSKLEPQEFIDQVVLKLNIDTAVVGFDYTYGPKDVANIENLPKFVKGRFDIVVEPKHMEAGQKVGSTNIRHAIETGKIELANKLLGAPYTTSGIIVKGYRRGHTIGFPTANLKVEGDKVIPAEGVYATRTLIDGKWYNSMTSVGYNDTFENKELTIESHLFGFDEEAYGKAMTIAWYKYMRGNEKFAGIPELSAQLKKDQEDIQKYFNQLDKK</sequence>
<dbReference type="InterPro" id="IPR015865">
    <property type="entry name" value="Riboflavin_kinase_bac/euk"/>
</dbReference>
<evidence type="ECO:0000256" key="7">
    <source>
        <dbReference type="ARBA" id="ARBA00022741"/>
    </source>
</evidence>
<evidence type="ECO:0000256" key="10">
    <source>
        <dbReference type="ARBA" id="ARBA00022840"/>
    </source>
</evidence>
<dbReference type="InterPro" id="IPR023468">
    <property type="entry name" value="Riboflavin_kinase"/>
</dbReference>
<dbReference type="InterPro" id="IPR002606">
    <property type="entry name" value="Riboflavin_kinase_bac"/>
</dbReference>
<evidence type="ECO:0000256" key="5">
    <source>
        <dbReference type="ARBA" id="ARBA00022679"/>
    </source>
</evidence>
<comment type="catalytic activity">
    <reaction evidence="13 14">
        <text>FMN + ATP + H(+) = FAD + diphosphate</text>
        <dbReference type="Rhea" id="RHEA:17237"/>
        <dbReference type="ChEBI" id="CHEBI:15378"/>
        <dbReference type="ChEBI" id="CHEBI:30616"/>
        <dbReference type="ChEBI" id="CHEBI:33019"/>
        <dbReference type="ChEBI" id="CHEBI:57692"/>
        <dbReference type="ChEBI" id="CHEBI:58210"/>
        <dbReference type="EC" id="2.7.7.2"/>
    </reaction>
</comment>
<comment type="catalytic activity">
    <reaction evidence="12 14">
        <text>riboflavin + ATP = FMN + ADP + H(+)</text>
        <dbReference type="Rhea" id="RHEA:14357"/>
        <dbReference type="ChEBI" id="CHEBI:15378"/>
        <dbReference type="ChEBI" id="CHEBI:30616"/>
        <dbReference type="ChEBI" id="CHEBI:57986"/>
        <dbReference type="ChEBI" id="CHEBI:58210"/>
        <dbReference type="ChEBI" id="CHEBI:456216"/>
        <dbReference type="EC" id="2.7.1.26"/>
    </reaction>
</comment>
<dbReference type="NCBIfam" id="NF004162">
    <property type="entry name" value="PRK05627.1-5"/>
    <property type="match status" value="1"/>
</dbReference>
<dbReference type="GO" id="GO:0005524">
    <property type="term" value="F:ATP binding"/>
    <property type="evidence" value="ECO:0007669"/>
    <property type="project" value="UniProtKB-UniRule"/>
</dbReference>
<keyword evidence="3 14" id="KW-0285">Flavoprotein</keyword>
<protein>
    <recommendedName>
        <fullName evidence="14">Riboflavin biosynthesis protein</fullName>
    </recommendedName>
    <domain>
        <recommendedName>
            <fullName evidence="14">Riboflavin kinase</fullName>
            <ecNumber evidence="14">2.7.1.26</ecNumber>
        </recommendedName>
        <alternativeName>
            <fullName evidence="14">Flavokinase</fullName>
        </alternativeName>
    </domain>
    <domain>
        <recommendedName>
            <fullName evidence="14">FMN adenylyltransferase</fullName>
            <ecNumber evidence="14">2.7.7.2</ecNumber>
        </recommendedName>
        <alternativeName>
            <fullName evidence="14">FAD pyrophosphorylase</fullName>
        </alternativeName>
        <alternativeName>
            <fullName evidence="14">FAD synthase</fullName>
        </alternativeName>
    </domain>
</protein>
<dbReference type="Gene3D" id="2.40.30.30">
    <property type="entry name" value="Riboflavin kinase-like"/>
    <property type="match status" value="1"/>
</dbReference>
<comment type="pathway">
    <text evidence="1 14">Cofactor biosynthesis; FAD biosynthesis; FAD from FMN: step 1/1.</text>
</comment>
<dbReference type="GO" id="GO:0009398">
    <property type="term" value="P:FMN biosynthetic process"/>
    <property type="evidence" value="ECO:0007669"/>
    <property type="project" value="UniProtKB-UniRule"/>
</dbReference>
<dbReference type="InterPro" id="IPR014729">
    <property type="entry name" value="Rossmann-like_a/b/a_fold"/>
</dbReference>
<evidence type="ECO:0000256" key="12">
    <source>
        <dbReference type="ARBA" id="ARBA00047880"/>
    </source>
</evidence>
<keyword evidence="5 14" id="KW-0808">Transferase</keyword>
<proteinExistence type="inferred from homology"/>
<dbReference type="UniPathway" id="UPA00277">
    <property type="reaction ID" value="UER00407"/>
</dbReference>
<dbReference type="AlphaFoldDB" id="A0A2Z6TQQ0"/>
<comment type="pathway">
    <text evidence="2 14">Cofactor biosynthesis; FMN biosynthesis; FMN from riboflavin (ATP route): step 1/1.</text>
</comment>
<evidence type="ECO:0000256" key="11">
    <source>
        <dbReference type="ARBA" id="ARBA00023268"/>
    </source>
</evidence>
<keyword evidence="4 14" id="KW-0288">FMN</keyword>
<dbReference type="FunFam" id="3.40.50.620:FF:000021">
    <property type="entry name" value="Riboflavin biosynthesis protein"/>
    <property type="match status" value="1"/>
</dbReference>
<evidence type="ECO:0000313" key="17">
    <source>
        <dbReference type="Proteomes" id="UP000257317"/>
    </source>
</evidence>
<evidence type="ECO:0000256" key="6">
    <source>
        <dbReference type="ARBA" id="ARBA00022695"/>
    </source>
</evidence>
<evidence type="ECO:0000256" key="13">
    <source>
        <dbReference type="ARBA" id="ARBA00049494"/>
    </source>
</evidence>
<dbReference type="SUPFAM" id="SSF52374">
    <property type="entry name" value="Nucleotidylyl transferase"/>
    <property type="match status" value="1"/>
</dbReference>
<evidence type="ECO:0000313" key="16">
    <source>
        <dbReference type="EMBL" id="GBG05147.1"/>
    </source>
</evidence>
<keyword evidence="9 14" id="KW-0274">FAD</keyword>
<dbReference type="InterPro" id="IPR023465">
    <property type="entry name" value="Riboflavin_kinase_dom_sf"/>
</dbReference>
<evidence type="ECO:0000256" key="1">
    <source>
        <dbReference type="ARBA" id="ARBA00004726"/>
    </source>
</evidence>
<keyword evidence="7 14" id="KW-0547">Nucleotide-binding</keyword>
<dbReference type="PANTHER" id="PTHR22749">
    <property type="entry name" value="RIBOFLAVIN KINASE/FMN ADENYLYLTRANSFERASE"/>
    <property type="match status" value="1"/>
</dbReference>
<comment type="similarity">
    <text evidence="14">Belongs to the ribF family.</text>
</comment>
<dbReference type="Gene3D" id="3.40.50.620">
    <property type="entry name" value="HUPs"/>
    <property type="match status" value="1"/>
</dbReference>
<dbReference type="EC" id="2.7.1.26" evidence="14"/>
<dbReference type="EC" id="2.7.7.2" evidence="14"/>
<keyword evidence="11" id="KW-0511">Multifunctional enzyme</keyword>
<dbReference type="NCBIfam" id="TIGR00083">
    <property type="entry name" value="ribF"/>
    <property type="match status" value="1"/>
</dbReference>
<keyword evidence="10 14" id="KW-0067">ATP-binding</keyword>
<feature type="domain" description="Riboflavin kinase" evidence="15">
    <location>
        <begin position="183"/>
        <end position="307"/>
    </location>
</feature>
<evidence type="ECO:0000256" key="2">
    <source>
        <dbReference type="ARBA" id="ARBA00005201"/>
    </source>
</evidence>
<dbReference type="OrthoDB" id="9803667at2"/>
<evidence type="ECO:0000256" key="9">
    <source>
        <dbReference type="ARBA" id="ARBA00022827"/>
    </source>
</evidence>
<dbReference type="SUPFAM" id="SSF82114">
    <property type="entry name" value="Riboflavin kinase-like"/>
    <property type="match status" value="1"/>
</dbReference>
<dbReference type="RefSeq" id="WP_117118474.1">
    <property type="nucleotide sequence ID" value="NZ_BFBY01000007.1"/>
</dbReference>
<gene>
    <name evidence="16" type="primary">ribF</name>
    <name evidence="16" type="ORF">LrDSM24759_10610</name>
</gene>
<comment type="caution">
    <text evidence="16">The sequence shown here is derived from an EMBL/GenBank/DDBJ whole genome shotgun (WGS) entry which is preliminary data.</text>
</comment>
<dbReference type="InterPro" id="IPR015864">
    <property type="entry name" value="FAD_synthase"/>
</dbReference>
<organism evidence="16 17">
    <name type="scientific">Lactobacillus rodentium</name>
    <dbReference type="NCBI Taxonomy" id="947835"/>
    <lineage>
        <taxon>Bacteria</taxon>
        <taxon>Bacillati</taxon>
        <taxon>Bacillota</taxon>
        <taxon>Bacilli</taxon>
        <taxon>Lactobacillales</taxon>
        <taxon>Lactobacillaceae</taxon>
        <taxon>Lactobacillus</taxon>
    </lineage>
</organism>
<evidence type="ECO:0000256" key="4">
    <source>
        <dbReference type="ARBA" id="ARBA00022643"/>
    </source>
</evidence>
<keyword evidence="17" id="KW-1185">Reference proteome</keyword>
<dbReference type="GO" id="GO:0008531">
    <property type="term" value="F:riboflavin kinase activity"/>
    <property type="evidence" value="ECO:0007669"/>
    <property type="project" value="UniProtKB-UniRule"/>
</dbReference>
<dbReference type="CDD" id="cd02064">
    <property type="entry name" value="FAD_synthetase_N"/>
    <property type="match status" value="1"/>
</dbReference>
<keyword evidence="6 14" id="KW-0548">Nucleotidyltransferase</keyword>